<reference evidence="1" key="1">
    <citation type="submission" date="2020-12" db="EMBL/GenBank/DDBJ databases">
        <title>Sanguibacter suaedae sp. nov., isolated from Suaeda aralocaspica.</title>
        <authorList>
            <person name="Ma Q."/>
        </authorList>
    </citation>
    <scope>NUCLEOTIDE SEQUENCE</scope>
    <source>
        <strain evidence="1">YZGR15</strain>
    </source>
</reference>
<sequence length="120" mass="13494">MLGSLIGSLIGSRWQRRRADRRALEQLRAVGKLMKEWKHGTWTIAPGRLTFFRTVVHVTYIEDGYREPSGRESWSVAPDAHIVTLTCPSGTAEWALLPNCREEAVSRLRGRVGLNGPSHT</sequence>
<dbReference type="RefSeq" id="WP_230401690.1">
    <property type="nucleotide sequence ID" value="NZ_JAEINH010000001.1"/>
</dbReference>
<keyword evidence="2" id="KW-1185">Reference proteome</keyword>
<comment type="caution">
    <text evidence="1">The sequence shown here is derived from an EMBL/GenBank/DDBJ whole genome shotgun (WGS) entry which is preliminary data.</text>
</comment>
<accession>A0A934M8L8</accession>
<evidence type="ECO:0000313" key="1">
    <source>
        <dbReference type="EMBL" id="MBI9113695.1"/>
    </source>
</evidence>
<dbReference type="Proteomes" id="UP000602087">
    <property type="component" value="Unassembled WGS sequence"/>
</dbReference>
<protein>
    <submittedName>
        <fullName evidence="1">Uncharacterized protein</fullName>
    </submittedName>
</protein>
<gene>
    <name evidence="1" type="ORF">JAV76_01550</name>
</gene>
<dbReference type="EMBL" id="JAEINH010000001">
    <property type="protein sequence ID" value="MBI9113695.1"/>
    <property type="molecule type" value="Genomic_DNA"/>
</dbReference>
<dbReference type="AlphaFoldDB" id="A0A934M8L8"/>
<organism evidence="1 2">
    <name type="scientific">Sanguibacter suaedae</name>
    <dbReference type="NCBI Taxonomy" id="2795737"/>
    <lineage>
        <taxon>Bacteria</taxon>
        <taxon>Bacillati</taxon>
        <taxon>Actinomycetota</taxon>
        <taxon>Actinomycetes</taxon>
        <taxon>Micrococcales</taxon>
        <taxon>Sanguibacteraceae</taxon>
        <taxon>Sanguibacter</taxon>
    </lineage>
</organism>
<proteinExistence type="predicted"/>
<name>A0A934M8L8_9MICO</name>
<evidence type="ECO:0000313" key="2">
    <source>
        <dbReference type="Proteomes" id="UP000602087"/>
    </source>
</evidence>